<comment type="caution">
    <text evidence="11">The sequence shown here is derived from an EMBL/GenBank/DDBJ whole genome shotgun (WGS) entry which is preliminary data.</text>
</comment>
<comment type="catalytic activity">
    <reaction evidence="10">
        <text>L-threonyl-[protein] + FAD = FMN-L-threonyl-[protein] + AMP + H(+)</text>
        <dbReference type="Rhea" id="RHEA:36847"/>
        <dbReference type="Rhea" id="RHEA-COMP:11060"/>
        <dbReference type="Rhea" id="RHEA-COMP:11061"/>
        <dbReference type="ChEBI" id="CHEBI:15378"/>
        <dbReference type="ChEBI" id="CHEBI:30013"/>
        <dbReference type="ChEBI" id="CHEBI:57692"/>
        <dbReference type="ChEBI" id="CHEBI:74257"/>
        <dbReference type="ChEBI" id="CHEBI:456215"/>
        <dbReference type="EC" id="2.7.1.180"/>
    </reaction>
</comment>
<comment type="cofactor">
    <cofactor evidence="1">
        <name>Mg(2+)</name>
        <dbReference type="ChEBI" id="CHEBI:18420"/>
    </cofactor>
</comment>
<dbReference type="Gene3D" id="3.10.520.10">
    <property type="entry name" value="ApbE-like domains"/>
    <property type="match status" value="2"/>
</dbReference>
<evidence type="ECO:0000256" key="9">
    <source>
        <dbReference type="ARBA" id="ARBA00031306"/>
    </source>
</evidence>
<evidence type="ECO:0000256" key="1">
    <source>
        <dbReference type="ARBA" id="ARBA00001946"/>
    </source>
</evidence>
<dbReference type="Pfam" id="PF02424">
    <property type="entry name" value="ApbE"/>
    <property type="match status" value="2"/>
</dbReference>
<dbReference type="SUPFAM" id="SSF143631">
    <property type="entry name" value="ApbE-like"/>
    <property type="match status" value="1"/>
</dbReference>
<dbReference type="InterPro" id="IPR003374">
    <property type="entry name" value="ApbE-like_sf"/>
</dbReference>
<evidence type="ECO:0000313" key="12">
    <source>
        <dbReference type="Proteomes" id="UP000547973"/>
    </source>
</evidence>
<evidence type="ECO:0000256" key="4">
    <source>
        <dbReference type="ARBA" id="ARBA00022630"/>
    </source>
</evidence>
<evidence type="ECO:0000313" key="11">
    <source>
        <dbReference type="EMBL" id="NYI41872.1"/>
    </source>
</evidence>
<keyword evidence="6" id="KW-0479">Metal-binding</keyword>
<sequence>MEAVSRHTANVYQDTVTAMGMPFLIELHAPESETAAAAAVRQFHAALRRADDVFSLFNDDSELSRLNRGEITVDECEPEMLEILQSCEWYRGATLGGFDARLPDRLDPSGIVKGWAIAKGAAAFDRVGASAWMVGVSGDILVSGEGHTWRVGIADPRLNGDPTGTPVIDVVTLGGPFRALATSGSAQHGDHVWDPRTGQGARHYLQVSVVADDMVNADAWATAIAAGGETVLSAALDAGYEALVVTNELCDGSFKAHASAGWPSVLE</sequence>
<evidence type="ECO:0000256" key="7">
    <source>
        <dbReference type="ARBA" id="ARBA00022827"/>
    </source>
</evidence>
<organism evidence="11 12">
    <name type="scientific">Demequina lutea</name>
    <dbReference type="NCBI Taxonomy" id="431489"/>
    <lineage>
        <taxon>Bacteria</taxon>
        <taxon>Bacillati</taxon>
        <taxon>Actinomycetota</taxon>
        <taxon>Actinomycetes</taxon>
        <taxon>Micrococcales</taxon>
        <taxon>Demequinaceae</taxon>
        <taxon>Demequina</taxon>
    </lineage>
</organism>
<evidence type="ECO:0000256" key="6">
    <source>
        <dbReference type="ARBA" id="ARBA00022723"/>
    </source>
</evidence>
<dbReference type="AlphaFoldDB" id="A0A7Y9ZAL0"/>
<evidence type="ECO:0000256" key="8">
    <source>
        <dbReference type="ARBA" id="ARBA00022842"/>
    </source>
</evidence>
<evidence type="ECO:0000256" key="5">
    <source>
        <dbReference type="ARBA" id="ARBA00022679"/>
    </source>
</evidence>
<protein>
    <recommendedName>
        <fullName evidence="3">FAD:protein FMN transferase</fullName>
        <ecNumber evidence="2">2.7.1.180</ecNumber>
    </recommendedName>
    <alternativeName>
        <fullName evidence="9">Flavin transferase</fullName>
    </alternativeName>
</protein>
<dbReference type="EC" id="2.7.1.180" evidence="2"/>
<dbReference type="PANTHER" id="PTHR30040:SF2">
    <property type="entry name" value="FAD:PROTEIN FMN TRANSFERASE"/>
    <property type="match status" value="1"/>
</dbReference>
<proteinExistence type="predicted"/>
<keyword evidence="12" id="KW-1185">Reference proteome</keyword>
<dbReference type="GO" id="GO:0046872">
    <property type="term" value="F:metal ion binding"/>
    <property type="evidence" value="ECO:0007669"/>
    <property type="project" value="UniProtKB-KW"/>
</dbReference>
<dbReference type="GO" id="GO:0016740">
    <property type="term" value="F:transferase activity"/>
    <property type="evidence" value="ECO:0007669"/>
    <property type="project" value="UniProtKB-KW"/>
</dbReference>
<dbReference type="OrthoDB" id="9778595at2"/>
<evidence type="ECO:0000256" key="3">
    <source>
        <dbReference type="ARBA" id="ARBA00016337"/>
    </source>
</evidence>
<keyword evidence="8" id="KW-0460">Magnesium</keyword>
<dbReference type="RefSeq" id="WP_062075749.1">
    <property type="nucleotide sequence ID" value="NZ_BBRC01000013.1"/>
</dbReference>
<keyword evidence="7" id="KW-0274">FAD</keyword>
<evidence type="ECO:0000256" key="10">
    <source>
        <dbReference type="ARBA" id="ARBA00048540"/>
    </source>
</evidence>
<dbReference type="PANTHER" id="PTHR30040">
    <property type="entry name" value="THIAMINE BIOSYNTHESIS LIPOPROTEIN APBE"/>
    <property type="match status" value="1"/>
</dbReference>
<gene>
    <name evidence="11" type="ORF">BKA03_001991</name>
</gene>
<dbReference type="Proteomes" id="UP000547973">
    <property type="component" value="Unassembled WGS sequence"/>
</dbReference>
<accession>A0A7Y9ZAL0</accession>
<keyword evidence="5" id="KW-0808">Transferase</keyword>
<reference evidence="11 12" key="1">
    <citation type="submission" date="2020-07" db="EMBL/GenBank/DDBJ databases">
        <title>Sequencing the genomes of 1000 actinobacteria strains.</title>
        <authorList>
            <person name="Klenk H.-P."/>
        </authorList>
    </citation>
    <scope>NUCLEOTIDE SEQUENCE [LARGE SCALE GENOMIC DNA]</scope>
    <source>
        <strain evidence="11 12">DSM 19970</strain>
    </source>
</reference>
<name>A0A7Y9ZAL0_9MICO</name>
<keyword evidence="11" id="KW-0449">Lipoprotein</keyword>
<evidence type="ECO:0000256" key="2">
    <source>
        <dbReference type="ARBA" id="ARBA00011955"/>
    </source>
</evidence>
<keyword evidence="4" id="KW-0285">Flavoprotein</keyword>
<dbReference type="InterPro" id="IPR024932">
    <property type="entry name" value="ApbE"/>
</dbReference>
<dbReference type="EMBL" id="JACBZO010000001">
    <property type="protein sequence ID" value="NYI41872.1"/>
    <property type="molecule type" value="Genomic_DNA"/>
</dbReference>